<keyword evidence="1" id="KW-1133">Transmembrane helix</keyword>
<keyword evidence="1" id="KW-0812">Transmembrane</keyword>
<dbReference type="EMBL" id="CAEZWP010000011">
    <property type="protein sequence ID" value="CAB4654917.1"/>
    <property type="molecule type" value="Genomic_DNA"/>
</dbReference>
<organism evidence="3">
    <name type="scientific">freshwater metagenome</name>
    <dbReference type="NCBI Taxonomy" id="449393"/>
    <lineage>
        <taxon>unclassified sequences</taxon>
        <taxon>metagenomes</taxon>
        <taxon>ecological metagenomes</taxon>
    </lineage>
</organism>
<evidence type="ECO:0000313" key="2">
    <source>
        <dbReference type="EMBL" id="CAB4654917.1"/>
    </source>
</evidence>
<feature type="transmembrane region" description="Helical" evidence="1">
    <location>
        <begin position="12"/>
        <end position="31"/>
    </location>
</feature>
<keyword evidence="1" id="KW-0472">Membrane</keyword>
<protein>
    <submittedName>
        <fullName evidence="3">Unannotated protein</fullName>
    </submittedName>
</protein>
<gene>
    <name evidence="2" type="ORF">UFOPK2265_00393</name>
    <name evidence="3" type="ORF">UFOPK4284_00020</name>
</gene>
<evidence type="ECO:0000256" key="1">
    <source>
        <dbReference type="SAM" id="Phobius"/>
    </source>
</evidence>
<proteinExistence type="predicted"/>
<dbReference type="EMBL" id="CAFBQE010000001">
    <property type="protein sequence ID" value="CAB5043751.1"/>
    <property type="molecule type" value="Genomic_DNA"/>
</dbReference>
<name>A0A6J7SS61_9ZZZZ</name>
<accession>A0A6J7SS61</accession>
<reference evidence="3" key="1">
    <citation type="submission" date="2020-05" db="EMBL/GenBank/DDBJ databases">
        <authorList>
            <person name="Chiriac C."/>
            <person name="Salcher M."/>
            <person name="Ghai R."/>
            <person name="Kavagutti S V."/>
        </authorList>
    </citation>
    <scope>NUCLEOTIDE SEQUENCE</scope>
</reference>
<dbReference type="AlphaFoldDB" id="A0A6J7SS61"/>
<sequence>MLGGINNSLFLQGFSGFFALAIFVLFLRWTFPTKKDPIAKQRRKELKKSLRELRRK</sequence>
<evidence type="ECO:0000313" key="3">
    <source>
        <dbReference type="EMBL" id="CAB5043751.1"/>
    </source>
</evidence>